<evidence type="ECO:0000259" key="2">
    <source>
        <dbReference type="Pfam" id="PF03364"/>
    </source>
</evidence>
<name>A0ABV2CTT9_9RHOO</name>
<dbReference type="InterPro" id="IPR023393">
    <property type="entry name" value="START-like_dom_sf"/>
</dbReference>
<dbReference type="EMBL" id="JBEWLZ010000011">
    <property type="protein sequence ID" value="MET1491339.1"/>
    <property type="molecule type" value="Genomic_DNA"/>
</dbReference>
<dbReference type="PANTHER" id="PTHR12901:SF10">
    <property type="entry name" value="COENZYME Q-BINDING PROTEIN COQ10, MITOCHONDRIAL"/>
    <property type="match status" value="1"/>
</dbReference>
<sequence length="153" mass="17252">MAEIRKSVLIEHRAEKMYALVDGIEDYPAFLPWCGGAEIMDRTPDSVKAMLHISYHGIKASFSTINENEPGRSIRMRLNDGPFRKLDGEWRFLPLGDKACKIEFMLVYEFSSTLLDKVLGPVFNHIANSFVEAFIQRADQLAASSTPGLNNEN</sequence>
<comment type="similarity">
    <text evidence="1">Belongs to the ribosome association toxin RatA family.</text>
</comment>
<keyword evidence="4" id="KW-1185">Reference proteome</keyword>
<comment type="caution">
    <text evidence="3">The sequence shown here is derived from an EMBL/GenBank/DDBJ whole genome shotgun (WGS) entry which is preliminary data.</text>
</comment>
<gene>
    <name evidence="3" type="ORF">ABVT11_15990</name>
</gene>
<evidence type="ECO:0000313" key="3">
    <source>
        <dbReference type="EMBL" id="MET1491339.1"/>
    </source>
</evidence>
<dbReference type="CDD" id="cd07813">
    <property type="entry name" value="COQ10p_like"/>
    <property type="match status" value="1"/>
</dbReference>
<evidence type="ECO:0000313" key="4">
    <source>
        <dbReference type="Proteomes" id="UP001548590"/>
    </source>
</evidence>
<dbReference type="InterPro" id="IPR044996">
    <property type="entry name" value="COQ10-like"/>
</dbReference>
<dbReference type="Gene3D" id="3.30.530.20">
    <property type="match status" value="1"/>
</dbReference>
<dbReference type="Proteomes" id="UP001548590">
    <property type="component" value="Unassembled WGS sequence"/>
</dbReference>
<feature type="domain" description="Coenzyme Q-binding protein COQ10 START" evidence="2">
    <location>
        <begin position="10"/>
        <end position="134"/>
    </location>
</feature>
<dbReference type="InterPro" id="IPR005031">
    <property type="entry name" value="COQ10_START"/>
</dbReference>
<dbReference type="RefSeq" id="WP_345929348.1">
    <property type="nucleotide sequence ID" value="NZ_JBDIVF010000009.1"/>
</dbReference>
<protein>
    <submittedName>
        <fullName evidence="3">Type II toxin-antitoxin system RatA family toxin</fullName>
    </submittedName>
</protein>
<evidence type="ECO:0000256" key="1">
    <source>
        <dbReference type="ARBA" id="ARBA00008918"/>
    </source>
</evidence>
<dbReference type="SUPFAM" id="SSF55961">
    <property type="entry name" value="Bet v1-like"/>
    <property type="match status" value="1"/>
</dbReference>
<dbReference type="Pfam" id="PF03364">
    <property type="entry name" value="Polyketide_cyc"/>
    <property type="match status" value="1"/>
</dbReference>
<proteinExistence type="inferred from homology"/>
<accession>A0ABV2CTT9</accession>
<dbReference type="PANTHER" id="PTHR12901">
    <property type="entry name" value="SPERM PROTEIN HOMOLOG"/>
    <property type="match status" value="1"/>
</dbReference>
<organism evidence="3 4">
    <name type="scientific">Uliginosibacterium paludis</name>
    <dbReference type="NCBI Taxonomy" id="1615952"/>
    <lineage>
        <taxon>Bacteria</taxon>
        <taxon>Pseudomonadati</taxon>
        <taxon>Pseudomonadota</taxon>
        <taxon>Betaproteobacteria</taxon>
        <taxon>Rhodocyclales</taxon>
        <taxon>Zoogloeaceae</taxon>
        <taxon>Uliginosibacterium</taxon>
    </lineage>
</organism>
<reference evidence="3 4" key="1">
    <citation type="submission" date="2024-07" db="EMBL/GenBank/DDBJ databases">
        <title>Uliginosibacterium paludis KCTC:42655.</title>
        <authorList>
            <person name="Kim M.K."/>
        </authorList>
    </citation>
    <scope>NUCLEOTIDE SEQUENCE [LARGE SCALE GENOMIC DNA]</scope>
    <source>
        <strain evidence="3 4">KCTC 42655</strain>
    </source>
</reference>